<organism evidence="2 3">
    <name type="scientific">Planomonospora corallina</name>
    <dbReference type="NCBI Taxonomy" id="1806052"/>
    <lineage>
        <taxon>Bacteria</taxon>
        <taxon>Bacillati</taxon>
        <taxon>Actinomycetota</taxon>
        <taxon>Actinomycetes</taxon>
        <taxon>Streptosporangiales</taxon>
        <taxon>Streptosporangiaceae</taxon>
        <taxon>Planomonospora</taxon>
    </lineage>
</organism>
<accession>A0ABV8I1K1</accession>
<dbReference type="EMBL" id="JBHSBM010000008">
    <property type="protein sequence ID" value="MFC4057086.1"/>
    <property type="molecule type" value="Genomic_DNA"/>
</dbReference>
<sequence>MAAACAVRLEAQRELFTLREDAAPALTALRATGLRVGVLSDCTVELAESWPSLPLSGLVDAAVLSCEAGRRKPDPELFRLIAQRLGVAPQECLYIGDGGGRELTGASACGMRAFMLRAEDWWDDDAHSREDDWPGPYLSSLREVLDLALGVPAAE</sequence>
<dbReference type="InterPro" id="IPR051540">
    <property type="entry name" value="S-2-haloacid_dehalogenase"/>
</dbReference>
<dbReference type="EC" id="3.1.3.-" evidence="2"/>
<dbReference type="Proteomes" id="UP001595850">
    <property type="component" value="Unassembled WGS sequence"/>
</dbReference>
<dbReference type="PANTHER" id="PTHR43316:SF3">
    <property type="entry name" value="HALOACID DEHALOGENASE, TYPE II (AFU_ORTHOLOGUE AFUA_2G07750)-RELATED"/>
    <property type="match status" value="1"/>
</dbReference>
<gene>
    <name evidence="2" type="ORF">ACFOWE_02190</name>
</gene>
<dbReference type="PANTHER" id="PTHR43316">
    <property type="entry name" value="HYDROLASE, HALOACID DELAHOGENASE-RELATED"/>
    <property type="match status" value="1"/>
</dbReference>
<evidence type="ECO:0000313" key="3">
    <source>
        <dbReference type="Proteomes" id="UP001595850"/>
    </source>
</evidence>
<dbReference type="RefSeq" id="WP_377285175.1">
    <property type="nucleotide sequence ID" value="NZ_JBHSBM010000008.1"/>
</dbReference>
<evidence type="ECO:0000313" key="2">
    <source>
        <dbReference type="EMBL" id="MFC4057086.1"/>
    </source>
</evidence>
<dbReference type="GO" id="GO:0016787">
    <property type="term" value="F:hydrolase activity"/>
    <property type="evidence" value="ECO:0007669"/>
    <property type="project" value="UniProtKB-KW"/>
</dbReference>
<protein>
    <submittedName>
        <fullName evidence="2">HAD family hydrolase</fullName>
        <ecNumber evidence="2">3.1.3.-</ecNumber>
    </submittedName>
</protein>
<proteinExistence type="predicted"/>
<keyword evidence="1 2" id="KW-0378">Hydrolase</keyword>
<name>A0ABV8I1K1_9ACTN</name>
<reference evidence="3" key="1">
    <citation type="journal article" date="2019" name="Int. J. Syst. Evol. Microbiol.">
        <title>The Global Catalogue of Microorganisms (GCM) 10K type strain sequencing project: providing services to taxonomists for standard genome sequencing and annotation.</title>
        <authorList>
            <consortium name="The Broad Institute Genomics Platform"/>
            <consortium name="The Broad Institute Genome Sequencing Center for Infectious Disease"/>
            <person name="Wu L."/>
            <person name="Ma J."/>
        </authorList>
    </citation>
    <scope>NUCLEOTIDE SEQUENCE [LARGE SCALE GENOMIC DNA]</scope>
    <source>
        <strain evidence="3">TBRC 4489</strain>
    </source>
</reference>
<dbReference type="SUPFAM" id="SSF56784">
    <property type="entry name" value="HAD-like"/>
    <property type="match status" value="1"/>
</dbReference>
<keyword evidence="3" id="KW-1185">Reference proteome</keyword>
<dbReference type="PRINTS" id="PR00413">
    <property type="entry name" value="HADHALOGNASE"/>
</dbReference>
<dbReference type="NCBIfam" id="TIGR01509">
    <property type="entry name" value="HAD-SF-IA-v3"/>
    <property type="match status" value="1"/>
</dbReference>
<dbReference type="InterPro" id="IPR023214">
    <property type="entry name" value="HAD_sf"/>
</dbReference>
<dbReference type="NCBIfam" id="TIGR01549">
    <property type="entry name" value="HAD-SF-IA-v1"/>
    <property type="match status" value="1"/>
</dbReference>
<dbReference type="Pfam" id="PF00702">
    <property type="entry name" value="Hydrolase"/>
    <property type="match status" value="1"/>
</dbReference>
<evidence type="ECO:0000256" key="1">
    <source>
        <dbReference type="ARBA" id="ARBA00022801"/>
    </source>
</evidence>
<dbReference type="Gene3D" id="3.40.50.1000">
    <property type="entry name" value="HAD superfamily/HAD-like"/>
    <property type="match status" value="1"/>
</dbReference>
<dbReference type="InterPro" id="IPR036412">
    <property type="entry name" value="HAD-like_sf"/>
</dbReference>
<dbReference type="InterPro" id="IPR006439">
    <property type="entry name" value="HAD-SF_hydro_IA"/>
</dbReference>
<comment type="caution">
    <text evidence="2">The sequence shown here is derived from an EMBL/GenBank/DDBJ whole genome shotgun (WGS) entry which is preliminary data.</text>
</comment>